<name>A0ABS5NDJ0_TSUPA</name>
<reference evidence="1 2" key="1">
    <citation type="submission" date="2021-04" db="EMBL/GenBank/DDBJ databases">
        <title>Whole genome sequence analysis of a thiophenic sulfur metabolizing bacteria.</title>
        <authorList>
            <person name="Akhtar N."/>
            <person name="Akram J."/>
            <person name="Aslam A."/>
        </authorList>
    </citation>
    <scope>NUCLEOTIDE SEQUENCE [LARGE SCALE GENOMIC DNA]</scope>
    <source>
        <strain evidence="1 2">3OW</strain>
    </source>
</reference>
<comment type="caution">
    <text evidence="1">The sequence shown here is derived from an EMBL/GenBank/DDBJ whole genome shotgun (WGS) entry which is preliminary data.</text>
</comment>
<dbReference type="Proteomes" id="UP000676853">
    <property type="component" value="Unassembled WGS sequence"/>
</dbReference>
<accession>A0ABS5NDJ0</accession>
<dbReference type="EMBL" id="JAGXOE010000026">
    <property type="protein sequence ID" value="MBS4102018.1"/>
    <property type="molecule type" value="Genomic_DNA"/>
</dbReference>
<organism evidence="1 2">
    <name type="scientific">Tsukamurella paurometabola</name>
    <name type="common">Corynebacterium paurometabolum</name>
    <dbReference type="NCBI Taxonomy" id="2061"/>
    <lineage>
        <taxon>Bacteria</taxon>
        <taxon>Bacillati</taxon>
        <taxon>Actinomycetota</taxon>
        <taxon>Actinomycetes</taxon>
        <taxon>Mycobacteriales</taxon>
        <taxon>Tsukamurellaceae</taxon>
        <taxon>Tsukamurella</taxon>
    </lineage>
</organism>
<protein>
    <recommendedName>
        <fullName evidence="3">Membrane-bound metal-dependent hydrolase</fullName>
    </recommendedName>
</protein>
<evidence type="ECO:0000313" key="1">
    <source>
        <dbReference type="EMBL" id="MBS4102018.1"/>
    </source>
</evidence>
<evidence type="ECO:0000313" key="2">
    <source>
        <dbReference type="Proteomes" id="UP000676853"/>
    </source>
</evidence>
<proteinExistence type="predicted"/>
<evidence type="ECO:0008006" key="3">
    <source>
        <dbReference type="Google" id="ProtNLM"/>
    </source>
</evidence>
<keyword evidence="2" id="KW-1185">Reference proteome</keyword>
<sequence length="118" mass="11998">MLSAVTVRALPPRTGAVAAAAGLVKAAVIYPASRHGRSSRDKRESAVVAASAAVMAAAAFLPTPRAHVAVALAWLSHAAFDAVYHHTPSDTALPDWYPALCAGYDVGLGAALLAPRGT</sequence>
<gene>
    <name evidence="1" type="ORF">KFZ73_12325</name>
</gene>